<name>A0A5A5TK67_9CHLR</name>
<dbReference type="OrthoDB" id="165098at2"/>
<gene>
    <name evidence="2" type="ORF">KDI_51920</name>
</gene>
<evidence type="ECO:0000313" key="3">
    <source>
        <dbReference type="Proteomes" id="UP000322530"/>
    </source>
</evidence>
<evidence type="ECO:0000313" key="2">
    <source>
        <dbReference type="EMBL" id="GCF11628.1"/>
    </source>
</evidence>
<dbReference type="Proteomes" id="UP000322530">
    <property type="component" value="Unassembled WGS sequence"/>
</dbReference>
<evidence type="ECO:0000256" key="1">
    <source>
        <dbReference type="SAM" id="Coils"/>
    </source>
</evidence>
<protein>
    <submittedName>
        <fullName evidence="2">Uncharacterized protein</fullName>
    </submittedName>
</protein>
<dbReference type="AlphaFoldDB" id="A0A5A5TK67"/>
<reference evidence="2 3" key="1">
    <citation type="submission" date="2019-01" db="EMBL/GenBank/DDBJ databases">
        <title>Draft genome sequence of Dictyobacter sp. Uno17.</title>
        <authorList>
            <person name="Wang C.M."/>
            <person name="Zheng Y."/>
            <person name="Sakai Y."/>
            <person name="Abe K."/>
            <person name="Yokota A."/>
            <person name="Yabe S."/>
        </authorList>
    </citation>
    <scope>NUCLEOTIDE SEQUENCE [LARGE SCALE GENOMIC DNA]</scope>
    <source>
        <strain evidence="2 3">Uno17</strain>
    </source>
</reference>
<dbReference type="RefSeq" id="WP_149404449.1">
    <property type="nucleotide sequence ID" value="NZ_BIXY01000129.1"/>
</dbReference>
<proteinExistence type="predicted"/>
<sequence>MDRYEDREILRNGGFAENEVVQLNKLRKDYSDKEKNQAQIAKRRLEFIRWLVSTGKLSEQIA</sequence>
<keyword evidence="1" id="KW-0175">Coiled coil</keyword>
<keyword evidence="3" id="KW-1185">Reference proteome</keyword>
<organism evidence="2 3">
    <name type="scientific">Dictyobacter arantiisoli</name>
    <dbReference type="NCBI Taxonomy" id="2014874"/>
    <lineage>
        <taxon>Bacteria</taxon>
        <taxon>Bacillati</taxon>
        <taxon>Chloroflexota</taxon>
        <taxon>Ktedonobacteria</taxon>
        <taxon>Ktedonobacterales</taxon>
        <taxon>Dictyobacteraceae</taxon>
        <taxon>Dictyobacter</taxon>
    </lineage>
</organism>
<dbReference type="EMBL" id="BIXY01000129">
    <property type="protein sequence ID" value="GCF11628.1"/>
    <property type="molecule type" value="Genomic_DNA"/>
</dbReference>
<accession>A0A5A5TK67</accession>
<feature type="coiled-coil region" evidence="1">
    <location>
        <begin position="16"/>
        <end position="43"/>
    </location>
</feature>
<comment type="caution">
    <text evidence="2">The sequence shown here is derived from an EMBL/GenBank/DDBJ whole genome shotgun (WGS) entry which is preliminary data.</text>
</comment>